<evidence type="ECO:0008006" key="4">
    <source>
        <dbReference type="Google" id="ProtNLM"/>
    </source>
</evidence>
<feature type="transmembrane region" description="Helical" evidence="1">
    <location>
        <begin position="7"/>
        <end position="29"/>
    </location>
</feature>
<accession>A0A1F6BXU0</accession>
<dbReference type="PANTHER" id="PTHR43649:SF12">
    <property type="entry name" value="DIACETYLCHITOBIOSE BINDING PROTEIN DASA"/>
    <property type="match status" value="1"/>
</dbReference>
<keyword evidence="1" id="KW-0472">Membrane</keyword>
<sequence>MDNLRPFQIGLLIVFGLIAVGSVFMLAAFQGFSINAVNPYGDRVVLWGTFPAKPFTDAIQEISGSDKDFLVVEYVELDARTFESELVDAIAEGTAPDAIILSHEDLVSLRSKLQPVPYDVFSERMLRDTYVDGGEIFARSDGLYALPFFVDPIVMYWNRDLFSSSGLAKPPATWEQLTDMVSQVTLRDATRNILQATVAFGDYQNVVRFKEVILTLLQQSGSRLVEEGDTKYMVAIDSAAGDDGRQPLTNTLQFFVEFSNSSSPLYSWNRTFQDDTSAFLAEKLALYFSYGSEAERLREQNPNFNFDVVSMPQGAGATVKRVYGKFYGLALVKASANQQGAYRALLKFSEAETTAKLAESFSVAPAHRSTLSEGAADPVRQTVFSQALIARGWLDPGAEKSLDIFGQMIDDVVSGRQKVSGAALDTVRRLELAF</sequence>
<dbReference type="InterPro" id="IPR050490">
    <property type="entry name" value="Bact_solute-bd_prot1"/>
</dbReference>
<dbReference type="PANTHER" id="PTHR43649">
    <property type="entry name" value="ARABINOSE-BINDING PROTEIN-RELATED"/>
    <property type="match status" value="1"/>
</dbReference>
<keyword evidence="1" id="KW-1133">Transmembrane helix</keyword>
<organism evidence="2 3">
    <name type="scientific">Candidatus Kaiserbacteria bacterium RIFCSPHIGHO2_01_FULL_46_22</name>
    <dbReference type="NCBI Taxonomy" id="1798475"/>
    <lineage>
        <taxon>Bacteria</taxon>
        <taxon>Candidatus Kaiseribacteriota</taxon>
    </lineage>
</organism>
<evidence type="ECO:0000313" key="3">
    <source>
        <dbReference type="Proteomes" id="UP000176322"/>
    </source>
</evidence>
<evidence type="ECO:0000313" key="2">
    <source>
        <dbReference type="EMBL" id="OGG41633.1"/>
    </source>
</evidence>
<dbReference type="InterPro" id="IPR006059">
    <property type="entry name" value="SBP"/>
</dbReference>
<dbReference type="Proteomes" id="UP000176322">
    <property type="component" value="Unassembled WGS sequence"/>
</dbReference>
<gene>
    <name evidence="2" type="ORF">A2837_00610</name>
</gene>
<comment type="caution">
    <text evidence="2">The sequence shown here is derived from an EMBL/GenBank/DDBJ whole genome shotgun (WGS) entry which is preliminary data.</text>
</comment>
<proteinExistence type="predicted"/>
<dbReference type="EMBL" id="MFKO01000005">
    <property type="protein sequence ID" value="OGG41633.1"/>
    <property type="molecule type" value="Genomic_DNA"/>
</dbReference>
<name>A0A1F6BXU0_9BACT</name>
<reference evidence="2 3" key="1">
    <citation type="journal article" date="2016" name="Nat. Commun.">
        <title>Thousands of microbial genomes shed light on interconnected biogeochemical processes in an aquifer system.</title>
        <authorList>
            <person name="Anantharaman K."/>
            <person name="Brown C.T."/>
            <person name="Hug L.A."/>
            <person name="Sharon I."/>
            <person name="Castelle C.J."/>
            <person name="Probst A.J."/>
            <person name="Thomas B.C."/>
            <person name="Singh A."/>
            <person name="Wilkins M.J."/>
            <person name="Karaoz U."/>
            <person name="Brodie E.L."/>
            <person name="Williams K.H."/>
            <person name="Hubbard S.S."/>
            <person name="Banfield J.F."/>
        </authorList>
    </citation>
    <scope>NUCLEOTIDE SEQUENCE [LARGE SCALE GENOMIC DNA]</scope>
</reference>
<keyword evidence="1" id="KW-0812">Transmembrane</keyword>
<evidence type="ECO:0000256" key="1">
    <source>
        <dbReference type="SAM" id="Phobius"/>
    </source>
</evidence>
<dbReference type="Pfam" id="PF01547">
    <property type="entry name" value="SBP_bac_1"/>
    <property type="match status" value="1"/>
</dbReference>
<dbReference type="Gene3D" id="3.40.190.10">
    <property type="entry name" value="Periplasmic binding protein-like II"/>
    <property type="match status" value="1"/>
</dbReference>
<dbReference type="AlphaFoldDB" id="A0A1F6BXU0"/>
<dbReference type="STRING" id="1798475.A2837_00610"/>
<dbReference type="SUPFAM" id="SSF53850">
    <property type="entry name" value="Periplasmic binding protein-like II"/>
    <property type="match status" value="1"/>
</dbReference>
<protein>
    <recommendedName>
        <fullName evidence="4">Sugar ABC transporter substrate-binding protein</fullName>
    </recommendedName>
</protein>